<evidence type="ECO:0008006" key="3">
    <source>
        <dbReference type="Google" id="ProtNLM"/>
    </source>
</evidence>
<evidence type="ECO:0000313" key="1">
    <source>
        <dbReference type="EMBL" id="KAJ1187762.1"/>
    </source>
</evidence>
<accession>A0AAV7UFA7</accession>
<name>A0AAV7UFA7_PLEWA</name>
<organism evidence="1 2">
    <name type="scientific">Pleurodeles waltl</name>
    <name type="common">Iberian ribbed newt</name>
    <dbReference type="NCBI Taxonomy" id="8319"/>
    <lineage>
        <taxon>Eukaryota</taxon>
        <taxon>Metazoa</taxon>
        <taxon>Chordata</taxon>
        <taxon>Craniata</taxon>
        <taxon>Vertebrata</taxon>
        <taxon>Euteleostomi</taxon>
        <taxon>Amphibia</taxon>
        <taxon>Batrachia</taxon>
        <taxon>Caudata</taxon>
        <taxon>Salamandroidea</taxon>
        <taxon>Salamandridae</taxon>
        <taxon>Pleurodelinae</taxon>
        <taxon>Pleurodeles</taxon>
    </lineage>
</organism>
<proteinExistence type="predicted"/>
<keyword evidence="2" id="KW-1185">Reference proteome</keyword>
<dbReference type="Proteomes" id="UP001066276">
    <property type="component" value="Chromosome 3_1"/>
</dbReference>
<protein>
    <recommendedName>
        <fullName evidence="3">Secreted protein</fullName>
    </recommendedName>
</protein>
<gene>
    <name evidence="1" type="ORF">NDU88_004532</name>
</gene>
<evidence type="ECO:0000313" key="2">
    <source>
        <dbReference type="Proteomes" id="UP001066276"/>
    </source>
</evidence>
<sequence>MLAFRPVSGRGLVVGFAAAYTANKVVVVVARHYRSTFEEALIGCTGHQATPGRDGFLHEKRGRQRSIEVPGYVLPSAFSMVTKRDRIQQNTLFFTENDVWRTDCA</sequence>
<reference evidence="1" key="1">
    <citation type="journal article" date="2022" name="bioRxiv">
        <title>Sequencing and chromosome-scale assembly of the giantPleurodeles waltlgenome.</title>
        <authorList>
            <person name="Brown T."/>
            <person name="Elewa A."/>
            <person name="Iarovenko S."/>
            <person name="Subramanian E."/>
            <person name="Araus A.J."/>
            <person name="Petzold A."/>
            <person name="Susuki M."/>
            <person name="Suzuki K.-i.T."/>
            <person name="Hayashi T."/>
            <person name="Toyoda A."/>
            <person name="Oliveira C."/>
            <person name="Osipova E."/>
            <person name="Leigh N.D."/>
            <person name="Simon A."/>
            <person name="Yun M.H."/>
        </authorList>
    </citation>
    <scope>NUCLEOTIDE SEQUENCE</scope>
    <source>
        <strain evidence="1">20211129_DDA</strain>
        <tissue evidence="1">Liver</tissue>
    </source>
</reference>
<dbReference type="EMBL" id="JANPWB010000005">
    <property type="protein sequence ID" value="KAJ1187762.1"/>
    <property type="molecule type" value="Genomic_DNA"/>
</dbReference>
<dbReference type="AlphaFoldDB" id="A0AAV7UFA7"/>
<comment type="caution">
    <text evidence="1">The sequence shown here is derived from an EMBL/GenBank/DDBJ whole genome shotgun (WGS) entry which is preliminary data.</text>
</comment>